<dbReference type="EMBL" id="DSZT01000118">
    <property type="protein sequence ID" value="HGU42014.1"/>
    <property type="molecule type" value="Genomic_DNA"/>
</dbReference>
<accession>A0A7C4RY78</accession>
<dbReference type="Gene3D" id="3.40.109.40">
    <property type="match status" value="1"/>
</dbReference>
<name>A0A7C4RY78_FERPE</name>
<protein>
    <submittedName>
        <fullName evidence="2">Methionine synthase</fullName>
    </submittedName>
</protein>
<dbReference type="InterPro" id="IPR037010">
    <property type="entry name" value="VitB12-dep_Met_synth_activ_sf"/>
</dbReference>
<gene>
    <name evidence="2" type="ORF">ENT72_03710</name>
    <name evidence="1" type="ORF">ENU12_04380</name>
</gene>
<dbReference type="GO" id="GO:0008705">
    <property type="term" value="F:methionine synthase activity"/>
    <property type="evidence" value="ECO:0007669"/>
    <property type="project" value="InterPro"/>
</dbReference>
<organism evidence="2">
    <name type="scientific">Fervidobacterium pennivorans</name>
    <dbReference type="NCBI Taxonomy" id="93466"/>
    <lineage>
        <taxon>Bacteria</taxon>
        <taxon>Thermotogati</taxon>
        <taxon>Thermotogota</taxon>
        <taxon>Thermotogae</taxon>
        <taxon>Thermotogales</taxon>
        <taxon>Fervidobacteriaceae</taxon>
        <taxon>Fervidobacterium</taxon>
    </lineage>
</organism>
<dbReference type="EMBL" id="DTBH01000099">
    <property type="protein sequence ID" value="HGQ77144.1"/>
    <property type="molecule type" value="Genomic_DNA"/>
</dbReference>
<dbReference type="AlphaFoldDB" id="A0A7C4RY78"/>
<dbReference type="SUPFAM" id="SSF56507">
    <property type="entry name" value="Methionine synthase activation domain-like"/>
    <property type="match status" value="1"/>
</dbReference>
<evidence type="ECO:0000313" key="1">
    <source>
        <dbReference type="EMBL" id="HGQ77144.1"/>
    </source>
</evidence>
<proteinExistence type="predicted"/>
<sequence length="189" mass="21465">MSGLKIFIPEKYQYMPPKKIFLARAGAVYSKILNDETLMEVANRIYLRGLDIARPVVYWEVFKKHQLPENAVPGIYKTYETFLICVSTLGAEIDEEIERLSHISTLEAALLDAWGSEALEKLNDSFEDVFKKQNNSKLTMRFSPGYGDLHISVNKIYVELLGIADKVRVLDTGLMIPRKTTACIVGILY</sequence>
<comment type="caution">
    <text evidence="2">The sequence shown here is derived from an EMBL/GenBank/DDBJ whole genome shotgun (WGS) entry which is preliminary data.</text>
</comment>
<reference evidence="2" key="1">
    <citation type="journal article" date="2020" name="mSystems">
        <title>Genome- and Community-Level Interaction Insights into Carbon Utilization and Element Cycling Functions of Hydrothermarchaeota in Hydrothermal Sediment.</title>
        <authorList>
            <person name="Zhou Z."/>
            <person name="Liu Y."/>
            <person name="Xu W."/>
            <person name="Pan J."/>
            <person name="Luo Z.H."/>
            <person name="Li M."/>
        </authorList>
    </citation>
    <scope>NUCLEOTIDE SEQUENCE [LARGE SCALE GENOMIC DNA]</scope>
    <source>
        <strain evidence="2">SpSt-604</strain>
        <strain evidence="1">SpSt-640</strain>
    </source>
</reference>
<evidence type="ECO:0000313" key="2">
    <source>
        <dbReference type="EMBL" id="HGU42014.1"/>
    </source>
</evidence>